<dbReference type="InterPro" id="IPR003615">
    <property type="entry name" value="HNH_nuc"/>
</dbReference>
<dbReference type="SMART" id="SM00507">
    <property type="entry name" value="HNHc"/>
    <property type="match status" value="1"/>
</dbReference>
<dbReference type="SUPFAM" id="SSF54060">
    <property type="entry name" value="His-Me finger endonucleases"/>
    <property type="match status" value="1"/>
</dbReference>
<organism evidence="2 3">
    <name type="scientific">Bacillus phage 1_ICo-2020</name>
    <dbReference type="NCBI Taxonomy" id="2759272"/>
    <lineage>
        <taxon>Viruses</taxon>
        <taxon>Duplodnaviria</taxon>
        <taxon>Heunggongvirae</taxon>
        <taxon>Uroviricota</taxon>
        <taxon>Caudoviricetes</taxon>
        <taxon>Ehrlichviridae</taxon>
        <taxon>Suttonboningtonvirus</taxon>
        <taxon>Suttonboningtonvirus sv1ICo2020</taxon>
    </lineage>
</organism>
<proteinExistence type="predicted"/>
<dbReference type="Gene3D" id="3.90.75.20">
    <property type="match status" value="1"/>
</dbReference>
<dbReference type="Proteomes" id="UP000515915">
    <property type="component" value="Segment"/>
</dbReference>
<dbReference type="Pfam" id="PF13392">
    <property type="entry name" value="HNH_3"/>
    <property type="match status" value="1"/>
</dbReference>
<keyword evidence="2" id="KW-0255">Endonuclease</keyword>
<accession>A0A7G8AKE1</accession>
<evidence type="ECO:0000313" key="3">
    <source>
        <dbReference type="Proteomes" id="UP000515915"/>
    </source>
</evidence>
<dbReference type="Pfam" id="PF07463">
    <property type="entry name" value="NUMOD4"/>
    <property type="match status" value="1"/>
</dbReference>
<evidence type="ECO:0000313" key="2">
    <source>
        <dbReference type="EMBL" id="QNI20386.1"/>
    </source>
</evidence>
<name>A0A7G8AKE1_9CAUD</name>
<dbReference type="InterPro" id="IPR044925">
    <property type="entry name" value="His-Me_finger_sf"/>
</dbReference>
<sequence length="160" mass="18715">MIEKNIPNFEGYTVTNEGKVYSTKRENRKKELKLERTRNGYNRVTFCKDGKTTRFLVHRLVAAVFLGERDRPMMVNHKDGNKTNNHVDNLEWVTCSENTIHAFENGLRRTERTVLTDEVLGVISIMLDKGYSQRKIARELGINRNASYRASRIIKGERYY</sequence>
<feature type="domain" description="HNH nuclease" evidence="1">
    <location>
        <begin position="51"/>
        <end position="99"/>
    </location>
</feature>
<keyword evidence="3" id="KW-1185">Reference proteome</keyword>
<keyword evidence="2" id="KW-0540">Nuclease</keyword>
<dbReference type="InterPro" id="IPR010902">
    <property type="entry name" value="NUMOD4"/>
</dbReference>
<keyword evidence="2" id="KW-0378">Hydrolase</keyword>
<protein>
    <submittedName>
        <fullName evidence="2">HNH endonuclease</fullName>
    </submittedName>
</protein>
<dbReference type="GO" id="GO:0004519">
    <property type="term" value="F:endonuclease activity"/>
    <property type="evidence" value="ECO:0007669"/>
    <property type="project" value="UniProtKB-KW"/>
</dbReference>
<evidence type="ECO:0000259" key="1">
    <source>
        <dbReference type="SMART" id="SM00507"/>
    </source>
</evidence>
<dbReference type="EMBL" id="MT700412">
    <property type="protein sequence ID" value="QNI20386.1"/>
    <property type="molecule type" value="Genomic_DNA"/>
</dbReference>
<reference evidence="2 3" key="1">
    <citation type="submission" date="2020-06" db="EMBL/GenBank/DDBJ databases">
        <authorList>
            <person name="Connerton I.F."/>
        </authorList>
    </citation>
    <scope>NUCLEOTIDE SEQUENCE [LARGE SCALE GENOMIC DNA]</scope>
</reference>
<dbReference type="GO" id="GO:0016788">
    <property type="term" value="F:hydrolase activity, acting on ester bonds"/>
    <property type="evidence" value="ECO:0007669"/>
    <property type="project" value="InterPro"/>
</dbReference>